<dbReference type="Pfam" id="PF00069">
    <property type="entry name" value="Pkinase"/>
    <property type="match status" value="1"/>
</dbReference>
<reference evidence="4 5" key="1">
    <citation type="journal article" date="2024" name="Nat. Commun.">
        <title>Phylogenomics reveals the evolutionary origins of lichenization in chlorophyte algae.</title>
        <authorList>
            <person name="Puginier C."/>
            <person name="Libourel C."/>
            <person name="Otte J."/>
            <person name="Skaloud P."/>
            <person name="Haon M."/>
            <person name="Grisel S."/>
            <person name="Petersen M."/>
            <person name="Berrin J.G."/>
            <person name="Delaux P.M."/>
            <person name="Dal Grande F."/>
            <person name="Keller J."/>
        </authorList>
    </citation>
    <scope>NUCLEOTIDE SEQUENCE [LARGE SCALE GENOMIC DNA]</scope>
    <source>
        <strain evidence="4 5">SAG 245.80</strain>
    </source>
</reference>
<evidence type="ECO:0000313" key="5">
    <source>
        <dbReference type="Proteomes" id="UP001445335"/>
    </source>
</evidence>
<evidence type="ECO:0000313" key="4">
    <source>
        <dbReference type="EMBL" id="KAK9831313.1"/>
    </source>
</evidence>
<keyword evidence="2" id="KW-1133">Transmembrane helix</keyword>
<evidence type="ECO:0000256" key="2">
    <source>
        <dbReference type="SAM" id="Phobius"/>
    </source>
</evidence>
<accession>A0AAW1RCL1</accession>
<dbReference type="PROSITE" id="PS50011">
    <property type="entry name" value="PROTEIN_KINASE_DOM"/>
    <property type="match status" value="1"/>
</dbReference>
<feature type="compositionally biased region" description="Low complexity" evidence="1">
    <location>
        <begin position="548"/>
        <end position="565"/>
    </location>
</feature>
<evidence type="ECO:0000256" key="1">
    <source>
        <dbReference type="SAM" id="MobiDB-lite"/>
    </source>
</evidence>
<dbReference type="SMART" id="SM00220">
    <property type="entry name" value="S_TKc"/>
    <property type="match status" value="1"/>
</dbReference>
<evidence type="ECO:0000259" key="3">
    <source>
        <dbReference type="PROSITE" id="PS50011"/>
    </source>
</evidence>
<dbReference type="Gene3D" id="1.10.510.10">
    <property type="entry name" value="Transferase(Phosphotransferase) domain 1"/>
    <property type="match status" value="1"/>
</dbReference>
<dbReference type="PANTHER" id="PTHR23257:SF963">
    <property type="entry name" value="AT08303P"/>
    <property type="match status" value="1"/>
</dbReference>
<sequence length="1540" mass="157218">MTTRMSFGQEPASLLPTATPSKAATGSPAACLLFWNGTVLVALGALSFAFPRAVEAIHPHRKGEVGVADTVKMAGIVLMVVGALYSYVGGQDFQEYMYGLLMHRLVAVPLLAFCVHFGKISLVEFAGLTTVDTAEAALREGSEAVLLWLDEGALTAGHGRLHLSYRLAGAVRTLQLPGPSAVLQRVPHRVASEPLCRVLLPARQCTAVRRCACELAPALAAALAHVEAAPHGSPGALLGPADQGFFVSTSADAGAQRALVALDLSAGRLALAPLSGDGWPLAAAQPLAGALPAALAALAKNFRLNPKVYLGAARPEKRKRASVVPLPAELALRADGRGAAAAAHAPAAAAGAASVAATVAAICSGTAQARQAALHVLHAAAAASDHDDWAAEWLDHGCLEALLHAAGAADARASKLEQALRGEPARLEDAAAHALCEAAKALLASSQSDAGGVRRAARLLRGALARGRTLCGVATLRLLLAMLDVPAVCQAAMQDGTSTALVAHLRQLWPAAAAAAADTQRWEPRPPQSDSNACSEAPQAVHEPGADAAGRVPPSAAVAAPPEDAGWLHAPPREAAGRGGSAPPLPLSSLGLSLEGTPPRAAHGAEDAQAAALAEVRALGTALGECAVAGDLAVLAAHRRSQAASLTRSGAGRGARSAHSRSQSLDAHRLQLSPRGADGPSPRASSSAAGRALEAAVMGCTGWANMQGTHAATALLNLLRAYVASAPSAAVPALVVRTSAHGLRGVAATLAAAGPPLTWPAEVAELLRAWLRLLSLLADRCQDAAAGRALAALLLVNPGTSVVLESSARAVLSSHAGCPTPTGPRAGSPVPGLGLRSGPDAGLSPPACALGVRLALLEAFAAAARLLGRLPDATQADYLQLMPMPLEASGPGCACGNDVLLPDAESGRAGGPGESVRGGLTRRAALGVLAFLVEPPRGLATRLLDLGDALPAEAEELAAGALRLLAAAVGAPGNPARRRRATAPTLPPAPPGAARSGTLARAVRLHLTALELLLELLLAGPDALDAAYAPPAAAAAERPPGSRGPGLPRLLAAHLNHEANAALLPALRAAAARIGPGAERLLRLTCRALFPAELYARRTRIARGAYAQVFGCRVAGGHDVALKVLDLPAAAAEPCAHADIFSEVAILERLRACAGVSRLLGYGVEADAAVLVLRRYPTSLAAWRAGLPADPAPQLRLYLRVFAAVLAAMEELGDARVVHYDLKADNVLLEPLADSPAGNGKFPDPDPDIYPSHGGEAALWAPPSEHPPFRAVLADFGESVMYGAGEEPLTTRNRGTEFVKSPEMLLVGNAARRDRVGYDRRRRQGAGPPADAWAAGCLLYELLTGRLLFQDADWIRFFMRVTQPGQELLAPERRAAVAHLPGVTALLEFMLACRPRVVLAAAAGYEGEAATAVAAALMAAARCPAHEALAALAHCHLALQLKDHNREALAAWAAQRDAQLAPFAGVRPLRCPCGAFAAALPAAGRSPAGPGLGSGSAPPAELRARAEAAARSAGVAGELAWAAAPEGAVALDPLSPLAPR</sequence>
<comment type="caution">
    <text evidence="4">The sequence shown here is derived from an EMBL/GenBank/DDBJ whole genome shotgun (WGS) entry which is preliminary data.</text>
</comment>
<name>A0AAW1RCL1_9CHLO</name>
<dbReference type="GO" id="GO:0004672">
    <property type="term" value="F:protein kinase activity"/>
    <property type="evidence" value="ECO:0007669"/>
    <property type="project" value="InterPro"/>
</dbReference>
<feature type="transmembrane region" description="Helical" evidence="2">
    <location>
        <begin position="29"/>
        <end position="50"/>
    </location>
</feature>
<organism evidence="4 5">
    <name type="scientific">Elliptochloris bilobata</name>
    <dbReference type="NCBI Taxonomy" id="381761"/>
    <lineage>
        <taxon>Eukaryota</taxon>
        <taxon>Viridiplantae</taxon>
        <taxon>Chlorophyta</taxon>
        <taxon>core chlorophytes</taxon>
        <taxon>Trebouxiophyceae</taxon>
        <taxon>Trebouxiophyceae incertae sedis</taxon>
        <taxon>Elliptochloris clade</taxon>
        <taxon>Elliptochloris</taxon>
    </lineage>
</organism>
<keyword evidence="2" id="KW-0812">Transmembrane</keyword>
<gene>
    <name evidence="4" type="ORF">WJX81_001162</name>
</gene>
<keyword evidence="2" id="KW-0472">Membrane</keyword>
<dbReference type="GO" id="GO:0005524">
    <property type="term" value="F:ATP binding"/>
    <property type="evidence" value="ECO:0007669"/>
    <property type="project" value="InterPro"/>
</dbReference>
<dbReference type="EMBL" id="JALJOU010000047">
    <property type="protein sequence ID" value="KAK9831313.1"/>
    <property type="molecule type" value="Genomic_DNA"/>
</dbReference>
<feature type="compositionally biased region" description="Low complexity" evidence="1">
    <location>
        <begin position="587"/>
        <end position="606"/>
    </location>
</feature>
<feature type="domain" description="Protein kinase" evidence="3">
    <location>
        <begin position="1095"/>
        <end position="1429"/>
    </location>
</feature>
<dbReference type="InterPro" id="IPR050167">
    <property type="entry name" value="Ser_Thr_protein_kinase"/>
</dbReference>
<dbReference type="PANTHER" id="PTHR23257">
    <property type="entry name" value="SERINE-THREONINE PROTEIN KINASE"/>
    <property type="match status" value="1"/>
</dbReference>
<dbReference type="Proteomes" id="UP001445335">
    <property type="component" value="Unassembled WGS sequence"/>
</dbReference>
<feature type="transmembrane region" description="Helical" evidence="2">
    <location>
        <begin position="70"/>
        <end position="88"/>
    </location>
</feature>
<dbReference type="InterPro" id="IPR011009">
    <property type="entry name" value="Kinase-like_dom_sf"/>
</dbReference>
<feature type="region of interest" description="Disordered" evidence="1">
    <location>
        <begin position="973"/>
        <end position="995"/>
    </location>
</feature>
<feature type="region of interest" description="Disordered" evidence="1">
    <location>
        <begin position="516"/>
        <end position="606"/>
    </location>
</feature>
<dbReference type="InterPro" id="IPR000719">
    <property type="entry name" value="Prot_kinase_dom"/>
</dbReference>
<protein>
    <recommendedName>
        <fullName evidence="3">Protein kinase domain-containing protein</fullName>
    </recommendedName>
</protein>
<feature type="compositionally biased region" description="Low complexity" evidence="1">
    <location>
        <begin position="679"/>
        <end position="688"/>
    </location>
</feature>
<dbReference type="InterPro" id="IPR008271">
    <property type="entry name" value="Ser/Thr_kinase_AS"/>
</dbReference>
<dbReference type="GO" id="GO:0005737">
    <property type="term" value="C:cytoplasm"/>
    <property type="evidence" value="ECO:0007669"/>
    <property type="project" value="TreeGrafter"/>
</dbReference>
<keyword evidence="5" id="KW-1185">Reference proteome</keyword>
<feature type="region of interest" description="Disordered" evidence="1">
    <location>
        <begin position="645"/>
        <end position="688"/>
    </location>
</feature>
<dbReference type="GO" id="GO:0007165">
    <property type="term" value="P:signal transduction"/>
    <property type="evidence" value="ECO:0007669"/>
    <property type="project" value="TreeGrafter"/>
</dbReference>
<dbReference type="SUPFAM" id="SSF56112">
    <property type="entry name" value="Protein kinase-like (PK-like)"/>
    <property type="match status" value="1"/>
</dbReference>
<dbReference type="PROSITE" id="PS00108">
    <property type="entry name" value="PROTEIN_KINASE_ST"/>
    <property type="match status" value="1"/>
</dbReference>
<feature type="transmembrane region" description="Helical" evidence="2">
    <location>
        <begin position="100"/>
        <end position="118"/>
    </location>
</feature>
<proteinExistence type="predicted"/>